<evidence type="ECO:0000313" key="2">
    <source>
        <dbReference type="EMBL" id="CAF3843764.1"/>
    </source>
</evidence>
<evidence type="ECO:0000313" key="3">
    <source>
        <dbReference type="EMBL" id="CAF3922369.1"/>
    </source>
</evidence>
<feature type="domain" description="UBC core" evidence="1">
    <location>
        <begin position="36"/>
        <end position="196"/>
    </location>
</feature>
<comment type="caution">
    <text evidence="4">The sequence shown here is derived from an EMBL/GenBank/DDBJ whole genome shotgun (WGS) entry which is preliminary data.</text>
</comment>
<dbReference type="PROSITE" id="PS50127">
    <property type="entry name" value="UBC_2"/>
    <property type="match status" value="1"/>
</dbReference>
<evidence type="ECO:0000313" key="7">
    <source>
        <dbReference type="Proteomes" id="UP000663842"/>
    </source>
</evidence>
<keyword evidence="8" id="KW-1185">Reference proteome</keyword>
<dbReference type="EMBL" id="CAJOBJ010004406">
    <property type="protein sequence ID" value="CAF3999393.1"/>
    <property type="molecule type" value="Genomic_DNA"/>
</dbReference>
<dbReference type="Proteomes" id="UP000681967">
    <property type="component" value="Unassembled WGS sequence"/>
</dbReference>
<evidence type="ECO:0000313" key="5">
    <source>
        <dbReference type="EMBL" id="CAF3999393.1"/>
    </source>
</evidence>
<dbReference type="SUPFAM" id="SSF54495">
    <property type="entry name" value="UBC-like"/>
    <property type="match status" value="1"/>
</dbReference>
<gene>
    <name evidence="3" type="ORF">BYL167_LOCUS9562</name>
    <name evidence="5" type="ORF">GIL414_LOCUS11668</name>
    <name evidence="6" type="ORF">OVN521_LOCUS17808</name>
    <name evidence="2" type="ORF">SMN809_LOCUS3605</name>
    <name evidence="4" type="ORF">UXM345_LOCUS15030</name>
</gene>
<dbReference type="Gene3D" id="3.10.110.10">
    <property type="entry name" value="Ubiquitin Conjugating Enzyme"/>
    <property type="match status" value="1"/>
</dbReference>
<dbReference type="Proteomes" id="UP000681720">
    <property type="component" value="Unassembled WGS sequence"/>
</dbReference>
<dbReference type="Proteomes" id="UP000663866">
    <property type="component" value="Unassembled WGS sequence"/>
</dbReference>
<dbReference type="SMART" id="SM00212">
    <property type="entry name" value="UBCc"/>
    <property type="match status" value="1"/>
</dbReference>
<evidence type="ECO:0000313" key="6">
    <source>
        <dbReference type="EMBL" id="CAF4047960.1"/>
    </source>
</evidence>
<evidence type="ECO:0000259" key="1">
    <source>
        <dbReference type="PROSITE" id="PS50127"/>
    </source>
</evidence>
<dbReference type="EMBL" id="CAJOBI010000765">
    <property type="protein sequence ID" value="CAF3843764.1"/>
    <property type="molecule type" value="Genomic_DNA"/>
</dbReference>
<dbReference type="EMBL" id="CAJOBF010001754">
    <property type="protein sequence ID" value="CAF3980739.1"/>
    <property type="molecule type" value="Genomic_DNA"/>
</dbReference>
<dbReference type="EMBL" id="CAJOBG010003145">
    <property type="protein sequence ID" value="CAF4047960.1"/>
    <property type="molecule type" value="Genomic_DNA"/>
</dbReference>
<dbReference type="PANTHER" id="PTHR24067">
    <property type="entry name" value="UBIQUITIN-CONJUGATING ENZYME E2"/>
    <property type="match status" value="1"/>
</dbReference>
<evidence type="ECO:0000313" key="4">
    <source>
        <dbReference type="EMBL" id="CAF3980739.1"/>
    </source>
</evidence>
<dbReference type="InterPro" id="IPR000608">
    <property type="entry name" value="UBC"/>
</dbReference>
<dbReference type="Proteomes" id="UP000663842">
    <property type="component" value="Unassembled WGS sequence"/>
</dbReference>
<reference evidence="4" key="1">
    <citation type="submission" date="2021-02" db="EMBL/GenBank/DDBJ databases">
        <authorList>
            <person name="Nowell W R."/>
        </authorList>
    </citation>
    <scope>NUCLEOTIDE SEQUENCE</scope>
</reference>
<protein>
    <recommendedName>
        <fullName evidence="1">UBC core domain-containing protein</fullName>
    </recommendedName>
</protein>
<dbReference type="EMBL" id="CAJOBH010002766">
    <property type="protein sequence ID" value="CAF3922369.1"/>
    <property type="molecule type" value="Genomic_DNA"/>
</dbReference>
<sequence>MSTFDELGRFVFRRKTWDTKLTLLIDLMAGPRKLNKALWTNITRLKLLTKSDAPVQFILEDSPFDDEQEEETAIEKDVYFVRGRILPESDIFKEGALRIEMRLTSNYPNEAPEVRFLTPIYHPNISADGKFCHQLLNNASRWKAGTTLVEVVKTIVKHVDNPDPDYAAIYDIGKEYMENRAEFNRKALAMIKKHSLPRQ</sequence>
<proteinExistence type="predicted"/>
<dbReference type="Proteomes" id="UP000676336">
    <property type="component" value="Unassembled WGS sequence"/>
</dbReference>
<name>A0A819MHM5_9BILA</name>
<accession>A0A819MHM5</accession>
<dbReference type="InterPro" id="IPR050113">
    <property type="entry name" value="Ub_conjugating_enzyme"/>
</dbReference>
<organism evidence="4 7">
    <name type="scientific">Rotaria magnacalcarata</name>
    <dbReference type="NCBI Taxonomy" id="392030"/>
    <lineage>
        <taxon>Eukaryota</taxon>
        <taxon>Metazoa</taxon>
        <taxon>Spiralia</taxon>
        <taxon>Gnathifera</taxon>
        <taxon>Rotifera</taxon>
        <taxon>Eurotatoria</taxon>
        <taxon>Bdelloidea</taxon>
        <taxon>Philodinida</taxon>
        <taxon>Philodinidae</taxon>
        <taxon>Rotaria</taxon>
    </lineage>
</organism>
<dbReference type="AlphaFoldDB" id="A0A819MHM5"/>
<dbReference type="Pfam" id="PF00179">
    <property type="entry name" value="UQ_con"/>
    <property type="match status" value="1"/>
</dbReference>
<evidence type="ECO:0000313" key="8">
    <source>
        <dbReference type="Proteomes" id="UP000663866"/>
    </source>
</evidence>
<dbReference type="InterPro" id="IPR016135">
    <property type="entry name" value="UBQ-conjugating_enzyme/RWD"/>
</dbReference>